<evidence type="ECO:0000313" key="1">
    <source>
        <dbReference type="EMBL" id="KAF6462287.1"/>
    </source>
</evidence>
<sequence length="122" mass="14115">MSRSLSQPHGSNKGYLHAWIEICEKMRKEENPLLSNLISLENRLAAMRGNRKKNKDNQIICTQFLISFKPEDTKQATESYLGRSSPNNVFLHPHIYVHYTQYSFRFEAADVFITISTSKPIP</sequence>
<protein>
    <submittedName>
        <fullName evidence="1">Uncharacterized protein</fullName>
    </submittedName>
</protein>
<dbReference type="Proteomes" id="UP000550707">
    <property type="component" value="Unassembled WGS sequence"/>
</dbReference>
<evidence type="ECO:0000313" key="2">
    <source>
        <dbReference type="Proteomes" id="UP000550707"/>
    </source>
</evidence>
<dbReference type="InParanoid" id="A0A7J8GQS4"/>
<organism evidence="1 2">
    <name type="scientific">Molossus molossus</name>
    <name type="common">Pallas' mastiff bat</name>
    <name type="synonym">Vespertilio molossus</name>
    <dbReference type="NCBI Taxonomy" id="27622"/>
    <lineage>
        <taxon>Eukaryota</taxon>
        <taxon>Metazoa</taxon>
        <taxon>Chordata</taxon>
        <taxon>Craniata</taxon>
        <taxon>Vertebrata</taxon>
        <taxon>Euteleostomi</taxon>
        <taxon>Mammalia</taxon>
        <taxon>Eutheria</taxon>
        <taxon>Laurasiatheria</taxon>
        <taxon>Chiroptera</taxon>
        <taxon>Yangochiroptera</taxon>
        <taxon>Molossidae</taxon>
        <taxon>Molossus</taxon>
    </lineage>
</organism>
<reference evidence="1 2" key="1">
    <citation type="journal article" date="2020" name="Nature">
        <title>Six reference-quality genomes reveal evolution of bat adaptations.</title>
        <authorList>
            <person name="Jebb D."/>
            <person name="Huang Z."/>
            <person name="Pippel M."/>
            <person name="Hughes G.M."/>
            <person name="Lavrichenko K."/>
            <person name="Devanna P."/>
            <person name="Winkler S."/>
            <person name="Jermiin L.S."/>
            <person name="Skirmuntt E.C."/>
            <person name="Katzourakis A."/>
            <person name="Burkitt-Gray L."/>
            <person name="Ray D.A."/>
            <person name="Sullivan K.A.M."/>
            <person name="Roscito J.G."/>
            <person name="Kirilenko B.M."/>
            <person name="Davalos L.M."/>
            <person name="Corthals A.P."/>
            <person name="Power M.L."/>
            <person name="Jones G."/>
            <person name="Ransome R.D."/>
            <person name="Dechmann D.K.N."/>
            <person name="Locatelli A.G."/>
            <person name="Puechmaille S.J."/>
            <person name="Fedrigo O."/>
            <person name="Jarvis E.D."/>
            <person name="Hiller M."/>
            <person name="Vernes S.C."/>
            <person name="Myers E.W."/>
            <person name="Teeling E.C."/>
        </authorList>
    </citation>
    <scope>NUCLEOTIDE SEQUENCE [LARGE SCALE GENOMIC DNA]</scope>
    <source>
        <strain evidence="1">MMolMol1</strain>
        <tissue evidence="1">Muscle</tissue>
    </source>
</reference>
<dbReference type="EMBL" id="JACASF010000008">
    <property type="protein sequence ID" value="KAF6462287.1"/>
    <property type="molecule type" value="Genomic_DNA"/>
</dbReference>
<name>A0A7J8GQS4_MOLMO</name>
<proteinExistence type="predicted"/>
<gene>
    <name evidence="1" type="ORF">HJG59_011323</name>
</gene>
<accession>A0A7J8GQS4</accession>
<comment type="caution">
    <text evidence="1">The sequence shown here is derived from an EMBL/GenBank/DDBJ whole genome shotgun (WGS) entry which is preliminary data.</text>
</comment>
<keyword evidence="2" id="KW-1185">Reference proteome</keyword>
<dbReference type="AlphaFoldDB" id="A0A7J8GQS4"/>